<dbReference type="PANTHER" id="PTHR43040">
    <property type="entry name" value="RIBONUCLEASE D"/>
    <property type="match status" value="1"/>
</dbReference>
<dbReference type="InterPro" id="IPR036397">
    <property type="entry name" value="RNaseH_sf"/>
</dbReference>
<dbReference type="VEuPathDB" id="FungiDB:BTJ68_12393"/>
<proteinExistence type="predicted"/>
<protein>
    <recommendedName>
        <fullName evidence="2">3'-5' exonuclease domain-containing protein</fullName>
    </recommendedName>
</protein>
<dbReference type="GO" id="GO:0008408">
    <property type="term" value="F:3'-5' exonuclease activity"/>
    <property type="evidence" value="ECO:0007669"/>
    <property type="project" value="InterPro"/>
</dbReference>
<dbReference type="SUPFAM" id="SSF53098">
    <property type="entry name" value="Ribonuclease H-like"/>
    <property type="match status" value="1"/>
</dbReference>
<dbReference type="InterPro" id="IPR012337">
    <property type="entry name" value="RNaseH-like_sf"/>
</dbReference>
<feature type="compositionally biased region" description="Low complexity" evidence="1">
    <location>
        <begin position="20"/>
        <end position="30"/>
    </location>
</feature>
<name>A0A3M7HNZ5_HORWE</name>
<feature type="region of interest" description="Disordered" evidence="1">
    <location>
        <begin position="1"/>
        <end position="30"/>
    </location>
</feature>
<dbReference type="GO" id="GO:0003676">
    <property type="term" value="F:nucleic acid binding"/>
    <property type="evidence" value="ECO:0007669"/>
    <property type="project" value="InterPro"/>
</dbReference>
<evidence type="ECO:0000313" key="4">
    <source>
        <dbReference type="Proteomes" id="UP000269539"/>
    </source>
</evidence>
<dbReference type="GO" id="GO:0006139">
    <property type="term" value="P:nucleobase-containing compound metabolic process"/>
    <property type="evidence" value="ECO:0007669"/>
    <property type="project" value="InterPro"/>
</dbReference>
<gene>
    <name evidence="3" type="ORF">D0864_00048</name>
</gene>
<reference evidence="3 4" key="1">
    <citation type="journal article" date="2018" name="BMC Genomics">
        <title>Genomic evidence for intraspecific hybridization in a clonal and extremely halotolerant yeast.</title>
        <authorList>
            <person name="Gostincar C."/>
            <person name="Stajich J.E."/>
            <person name="Zupancic J."/>
            <person name="Zalar P."/>
            <person name="Gunde-Cimerman N."/>
        </authorList>
    </citation>
    <scope>NUCLEOTIDE SEQUENCE [LARGE SCALE GENOMIC DNA]</scope>
    <source>
        <strain evidence="3 4">EXF-10513</strain>
    </source>
</reference>
<dbReference type="PANTHER" id="PTHR43040:SF1">
    <property type="entry name" value="RIBONUCLEASE D"/>
    <property type="match status" value="1"/>
</dbReference>
<evidence type="ECO:0000256" key="1">
    <source>
        <dbReference type="SAM" id="MobiDB-lite"/>
    </source>
</evidence>
<feature type="compositionally biased region" description="Basic and acidic residues" evidence="1">
    <location>
        <begin position="244"/>
        <end position="256"/>
    </location>
</feature>
<dbReference type="Proteomes" id="UP000269539">
    <property type="component" value="Unassembled WGS sequence"/>
</dbReference>
<dbReference type="InterPro" id="IPR002562">
    <property type="entry name" value="3'-5'_exonuclease_dom"/>
</dbReference>
<evidence type="ECO:0000313" key="3">
    <source>
        <dbReference type="EMBL" id="RMZ14938.1"/>
    </source>
</evidence>
<feature type="domain" description="3'-5' exonuclease" evidence="2">
    <location>
        <begin position="33"/>
        <end position="228"/>
    </location>
</feature>
<sequence length="375" mass="42167">MSSSKTITLGEELRRLDLSTPEPQDDPQTPQVTIVDTEDKVVSMLKVLASLESPSDSIFVDMEGVRLSRHGSISLIQIYVPQCKKIFILDIQTLGAPAFEIPGPGRQTLKDIFEGSETKKYFFDVRNDADAIFALFNIRLAHVVDVQLLELASRRGSKRILRGLAACIEQEQVLTEAVAREWQRKKAEGASLFNPKLGGSYEIFNVRPLPQDLIDYCVGDVQFLPALSDIYRCRLNDHWKEQARAETERRLTDSRSPKYQPKGKKKIFGPRRWAYSQQSQGKQTKKKFTERRGRLSAQGHLSDAIQSTAGKDRLGYQPVKFVREGEGEGVRRAKWNRHSLLSGSDDPASGLAEEQNWALCDKDCGWCGHCGDGVL</sequence>
<comment type="caution">
    <text evidence="3">The sequence shown here is derived from an EMBL/GenBank/DDBJ whole genome shotgun (WGS) entry which is preliminary data.</text>
</comment>
<feature type="region of interest" description="Disordered" evidence="1">
    <location>
        <begin position="244"/>
        <end position="302"/>
    </location>
</feature>
<organism evidence="3 4">
    <name type="scientific">Hortaea werneckii</name>
    <name type="common">Black yeast</name>
    <name type="synonym">Cladosporium werneckii</name>
    <dbReference type="NCBI Taxonomy" id="91943"/>
    <lineage>
        <taxon>Eukaryota</taxon>
        <taxon>Fungi</taxon>
        <taxon>Dikarya</taxon>
        <taxon>Ascomycota</taxon>
        <taxon>Pezizomycotina</taxon>
        <taxon>Dothideomycetes</taxon>
        <taxon>Dothideomycetidae</taxon>
        <taxon>Mycosphaerellales</taxon>
        <taxon>Teratosphaeriaceae</taxon>
        <taxon>Hortaea</taxon>
    </lineage>
</organism>
<accession>A0A3M7HNZ5</accession>
<dbReference type="EMBL" id="QWIO01000001">
    <property type="protein sequence ID" value="RMZ14938.1"/>
    <property type="molecule type" value="Genomic_DNA"/>
</dbReference>
<dbReference type="Pfam" id="PF01612">
    <property type="entry name" value="DNA_pol_A_exo1"/>
    <property type="match status" value="1"/>
</dbReference>
<evidence type="ECO:0000259" key="2">
    <source>
        <dbReference type="Pfam" id="PF01612"/>
    </source>
</evidence>
<dbReference type="Gene3D" id="3.30.420.10">
    <property type="entry name" value="Ribonuclease H-like superfamily/Ribonuclease H"/>
    <property type="match status" value="1"/>
</dbReference>
<dbReference type="AlphaFoldDB" id="A0A3M7HNZ5"/>